<organism evidence="1 2">
    <name type="scientific">Stephania yunnanensis</name>
    <dbReference type="NCBI Taxonomy" id="152371"/>
    <lineage>
        <taxon>Eukaryota</taxon>
        <taxon>Viridiplantae</taxon>
        <taxon>Streptophyta</taxon>
        <taxon>Embryophyta</taxon>
        <taxon>Tracheophyta</taxon>
        <taxon>Spermatophyta</taxon>
        <taxon>Magnoliopsida</taxon>
        <taxon>Ranunculales</taxon>
        <taxon>Menispermaceae</taxon>
        <taxon>Menispermoideae</taxon>
        <taxon>Cissampelideae</taxon>
        <taxon>Stephania</taxon>
    </lineage>
</organism>
<gene>
    <name evidence="1" type="ORF">Syun_019523</name>
</gene>
<keyword evidence="2" id="KW-1185">Reference proteome</keyword>
<evidence type="ECO:0000313" key="2">
    <source>
        <dbReference type="Proteomes" id="UP001420932"/>
    </source>
</evidence>
<name>A0AAP0IWN2_9MAGN</name>
<sequence>MEATTDVKVESAYCIFLYFFSINNYHNKTHKANNGGVLAGLAACRVTMDIIATVASDLCRTSRQVTA</sequence>
<comment type="caution">
    <text evidence="1">The sequence shown here is derived from an EMBL/GenBank/DDBJ whole genome shotgun (WGS) entry which is preliminary data.</text>
</comment>
<dbReference type="EMBL" id="JBBNAF010000008">
    <property type="protein sequence ID" value="KAK9121906.1"/>
    <property type="molecule type" value="Genomic_DNA"/>
</dbReference>
<proteinExistence type="predicted"/>
<accession>A0AAP0IWN2</accession>
<dbReference type="AlphaFoldDB" id="A0AAP0IWN2"/>
<protein>
    <submittedName>
        <fullName evidence="1">Uncharacterized protein</fullName>
    </submittedName>
</protein>
<reference evidence="1 2" key="1">
    <citation type="submission" date="2024-01" db="EMBL/GenBank/DDBJ databases">
        <title>Genome assemblies of Stephania.</title>
        <authorList>
            <person name="Yang L."/>
        </authorList>
    </citation>
    <scope>NUCLEOTIDE SEQUENCE [LARGE SCALE GENOMIC DNA]</scope>
    <source>
        <strain evidence="1">YNDBR</strain>
        <tissue evidence="1">Leaf</tissue>
    </source>
</reference>
<evidence type="ECO:0000313" key="1">
    <source>
        <dbReference type="EMBL" id="KAK9121906.1"/>
    </source>
</evidence>
<dbReference type="Proteomes" id="UP001420932">
    <property type="component" value="Unassembled WGS sequence"/>
</dbReference>